<organism evidence="7 8">
    <name type="scientific">Eisenbergiella tayi</name>
    <dbReference type="NCBI Taxonomy" id="1432052"/>
    <lineage>
        <taxon>Bacteria</taxon>
        <taxon>Bacillati</taxon>
        <taxon>Bacillota</taxon>
        <taxon>Clostridia</taxon>
        <taxon>Lachnospirales</taxon>
        <taxon>Lachnospiraceae</taxon>
        <taxon>Eisenbergiella</taxon>
    </lineage>
</organism>
<protein>
    <recommendedName>
        <fullName evidence="5">Rqc2 homolog RqcH</fullName>
        <shortName evidence="5">RqcH</shortName>
    </recommendedName>
</protein>
<dbReference type="Pfam" id="PF05833">
    <property type="entry name" value="NFACT_N"/>
    <property type="match status" value="1"/>
</dbReference>
<comment type="similarity">
    <text evidence="5">Belongs to the NEMF family.</text>
</comment>
<evidence type="ECO:0000256" key="5">
    <source>
        <dbReference type="HAMAP-Rule" id="MF_00844"/>
    </source>
</evidence>
<dbReference type="GeneID" id="93304562"/>
<dbReference type="Gene3D" id="1.10.8.50">
    <property type="match status" value="1"/>
</dbReference>
<evidence type="ECO:0000256" key="4">
    <source>
        <dbReference type="ARBA" id="ARBA00022917"/>
    </source>
</evidence>
<keyword evidence="2 5" id="KW-0699">rRNA-binding</keyword>
<dbReference type="InterPro" id="IPR051608">
    <property type="entry name" value="RQC_Subunit_NEMF"/>
</dbReference>
<gene>
    <name evidence="5" type="primary">rqcH</name>
    <name evidence="7" type="ORF">BEH84_06030</name>
</gene>
<dbReference type="FunFam" id="2.30.310.10:FF:000004">
    <property type="entry name" value="Fibronectin-binding protein A"/>
    <property type="match status" value="1"/>
</dbReference>
<feature type="domain" description="NFACT RNA-binding" evidence="6">
    <location>
        <begin position="459"/>
        <end position="551"/>
    </location>
</feature>
<proteinExistence type="inferred from homology"/>
<dbReference type="Pfam" id="PF05670">
    <property type="entry name" value="NFACT-R_1"/>
    <property type="match status" value="1"/>
</dbReference>
<comment type="function">
    <text evidence="5">Key component of the ribosome quality control system (RQC), a ribosome-associated complex that mediates the extraction of incompletely synthesized nascent chains from stalled ribosomes and their subsequent degradation. RqcH recruits Ala-charged tRNA, and with RqcP directs the elongation of stalled nascent chains on 50S ribosomal subunits, leading to non-templated C-terminal alanine extensions (Ala tail). The Ala tail promotes nascent chain degradation. May add between 1 and at least 8 Ala residues. Binds to stalled 50S ribosomal subunits.</text>
</comment>
<dbReference type="RefSeq" id="WP_069159380.1">
    <property type="nucleotide sequence ID" value="NZ_DBFYTC010000019.1"/>
</dbReference>
<dbReference type="GO" id="GO:0072344">
    <property type="term" value="P:rescue of stalled ribosome"/>
    <property type="evidence" value="ECO:0007669"/>
    <property type="project" value="UniProtKB-UniRule"/>
</dbReference>
<dbReference type="PANTHER" id="PTHR15239">
    <property type="entry name" value="NUCLEAR EXPORT MEDIATOR FACTOR NEMF"/>
    <property type="match status" value="1"/>
</dbReference>
<evidence type="ECO:0000313" key="8">
    <source>
        <dbReference type="Proteomes" id="UP000095003"/>
    </source>
</evidence>
<evidence type="ECO:0000313" key="7">
    <source>
        <dbReference type="EMBL" id="ODM02799.1"/>
    </source>
</evidence>
<dbReference type="EMBL" id="MCGI01000008">
    <property type="protein sequence ID" value="ODM02799.1"/>
    <property type="molecule type" value="Genomic_DNA"/>
</dbReference>
<evidence type="ECO:0000259" key="6">
    <source>
        <dbReference type="Pfam" id="PF05670"/>
    </source>
</evidence>
<reference evidence="7 8" key="1">
    <citation type="submission" date="2016-07" db="EMBL/GenBank/DDBJ databases">
        <title>Characterization of isolates of Eisenbergiella tayi derived from blood cultures, using whole genome sequencing.</title>
        <authorList>
            <person name="Burdz T."/>
            <person name="Wiebe D."/>
            <person name="Huynh C."/>
            <person name="Bernard K."/>
        </authorList>
    </citation>
    <scope>NUCLEOTIDE SEQUENCE [LARGE SCALE GENOMIC DNA]</scope>
    <source>
        <strain evidence="7 8">NML 120489</strain>
    </source>
</reference>
<keyword evidence="1 5" id="KW-0820">tRNA-binding</keyword>
<comment type="caution">
    <text evidence="7">The sequence shown here is derived from an EMBL/GenBank/DDBJ whole genome shotgun (WGS) entry which is preliminary data.</text>
</comment>
<evidence type="ECO:0000256" key="1">
    <source>
        <dbReference type="ARBA" id="ARBA00022555"/>
    </source>
</evidence>
<comment type="subunit">
    <text evidence="5">Associates with stalled 50S ribosomal subunits. Binds to RqcP.</text>
</comment>
<name>A0A1E3A2F0_9FIRM</name>
<dbReference type="Proteomes" id="UP000095003">
    <property type="component" value="Unassembled WGS sequence"/>
</dbReference>
<dbReference type="GO" id="GO:1990112">
    <property type="term" value="C:RQC complex"/>
    <property type="evidence" value="ECO:0007669"/>
    <property type="project" value="TreeGrafter"/>
</dbReference>
<sequence length="578" mass="65511">MAFDGITIANIRKELDDTLTGGRIFKIAQPEPDELLLTIKNNGAQHRLTLSASASLPLIYLTGKNKTSPMTAPNFCMLLRKHIQNGKIISITQPGMERILNFEIEHLDEMGDLCRKLLIVELMGKHSNIIFSSTSGVIIDSIKHISGLVSSVREVLPGKEYFIPHTQDKENPLSVTREQFMERVFAGNMPCFKALYTSFTGLSPAIAHEICYRAGGNADLSNAALDEDGRERLYRSFQEMMEDVRTGSFSPCIVYENNAPAEYAAVCLTSYPENARKDYTSISLLLEDYYAEKNTITRIRQRSSDLRRIVSTALERNVKKYDLQLKQMKDTEKRDKYRVYGELLNTYGYDVTPGSRSMTALNYYTNEEITIPLDPTLTPGENAKKYFDKYNKLKRTYEALSQLTLETKAEIEHLESISNSLDIALKEEDLVQIKEELIESGYIRRKGGSKKVKITSRPFHYLSSDGYDIYVGKNNFQNDELTFKFAVGNDWWFHAKGIPGSHVVVKSRGEELPDSTFEDAARLAAHYSKGRGQEKVEIDYTEKKNVKKPGGGKPGFVVYYTNYSMMIDSDITALEQIE</sequence>
<dbReference type="PANTHER" id="PTHR15239:SF6">
    <property type="entry name" value="RIBOSOME QUALITY CONTROL COMPLEX SUBUNIT NEMF"/>
    <property type="match status" value="1"/>
</dbReference>
<keyword evidence="3 5" id="KW-0694">RNA-binding</keyword>
<dbReference type="InterPro" id="IPR008532">
    <property type="entry name" value="NFACT_RNA-bd"/>
</dbReference>
<dbReference type="AlphaFoldDB" id="A0A1E3A2F0"/>
<dbReference type="InterPro" id="IPR043682">
    <property type="entry name" value="RqcH_bacterial"/>
</dbReference>
<dbReference type="HAMAP" id="MF_00844_B">
    <property type="entry name" value="RqcH_B"/>
    <property type="match status" value="1"/>
</dbReference>
<dbReference type="Gene3D" id="2.30.310.10">
    <property type="entry name" value="ibrinogen binding protein from staphylococcus aureus domain"/>
    <property type="match status" value="1"/>
</dbReference>
<dbReference type="GO" id="GO:0043023">
    <property type="term" value="F:ribosomal large subunit binding"/>
    <property type="evidence" value="ECO:0007669"/>
    <property type="project" value="UniProtKB-UniRule"/>
</dbReference>
<dbReference type="GO" id="GO:0019843">
    <property type="term" value="F:rRNA binding"/>
    <property type="evidence" value="ECO:0007669"/>
    <property type="project" value="UniProtKB-UniRule"/>
</dbReference>
<evidence type="ECO:0000256" key="3">
    <source>
        <dbReference type="ARBA" id="ARBA00022884"/>
    </source>
</evidence>
<dbReference type="PATRIC" id="fig|1432052.3.peg.6664"/>
<keyword evidence="4 5" id="KW-0648">Protein biosynthesis</keyword>
<evidence type="ECO:0000256" key="2">
    <source>
        <dbReference type="ARBA" id="ARBA00022730"/>
    </source>
</evidence>
<dbReference type="GO" id="GO:0000049">
    <property type="term" value="F:tRNA binding"/>
    <property type="evidence" value="ECO:0007669"/>
    <property type="project" value="UniProtKB-UniRule"/>
</dbReference>
<accession>A0A1E3A2F0</accession>